<name>A0A2P6NW54_9EUKA</name>
<dbReference type="InParanoid" id="A0A2P6NW54"/>
<comment type="caution">
    <text evidence="1">The sequence shown here is derived from an EMBL/GenBank/DDBJ whole genome shotgun (WGS) entry which is preliminary data.</text>
</comment>
<accession>A0A2P6NW54</accession>
<dbReference type="EMBL" id="MDYQ01000013">
    <property type="protein sequence ID" value="PRP88166.1"/>
    <property type="molecule type" value="Genomic_DNA"/>
</dbReference>
<proteinExistence type="predicted"/>
<evidence type="ECO:0000313" key="1">
    <source>
        <dbReference type="EMBL" id="PRP88166.1"/>
    </source>
</evidence>
<organism evidence="1 2">
    <name type="scientific">Planoprotostelium fungivorum</name>
    <dbReference type="NCBI Taxonomy" id="1890364"/>
    <lineage>
        <taxon>Eukaryota</taxon>
        <taxon>Amoebozoa</taxon>
        <taxon>Evosea</taxon>
        <taxon>Variosea</taxon>
        <taxon>Cavosteliida</taxon>
        <taxon>Cavosteliaceae</taxon>
        <taxon>Planoprotostelium</taxon>
    </lineage>
</organism>
<keyword evidence="2" id="KW-1185">Reference proteome</keyword>
<dbReference type="AlphaFoldDB" id="A0A2P6NW54"/>
<dbReference type="Proteomes" id="UP000241769">
    <property type="component" value="Unassembled WGS sequence"/>
</dbReference>
<protein>
    <submittedName>
        <fullName evidence="1">Uncharacterized protein</fullName>
    </submittedName>
</protein>
<evidence type="ECO:0000313" key="2">
    <source>
        <dbReference type="Proteomes" id="UP000241769"/>
    </source>
</evidence>
<reference evidence="1 2" key="1">
    <citation type="journal article" date="2018" name="Genome Biol. Evol.">
        <title>Multiple Roots of Fruiting Body Formation in Amoebozoa.</title>
        <authorList>
            <person name="Hillmann F."/>
            <person name="Forbes G."/>
            <person name="Novohradska S."/>
            <person name="Ferling I."/>
            <person name="Riege K."/>
            <person name="Groth M."/>
            <person name="Westermann M."/>
            <person name="Marz M."/>
            <person name="Spaller T."/>
            <person name="Winckler T."/>
            <person name="Schaap P."/>
            <person name="Glockner G."/>
        </authorList>
    </citation>
    <scope>NUCLEOTIDE SEQUENCE [LARGE SCALE GENOMIC DNA]</scope>
    <source>
        <strain evidence="1 2">Jena</strain>
    </source>
</reference>
<gene>
    <name evidence="1" type="ORF">PROFUN_03989</name>
</gene>
<sequence length="67" mass="7641">METWEWYVPKRALSLPAISTPAPSGPSFRKSSSQRFRNHLTDAFITWRMTNNPILGLPNSIHGEVFP</sequence>